<dbReference type="Pfam" id="PF21078">
    <property type="entry name" value="GDH_HM3"/>
    <property type="match status" value="1"/>
</dbReference>
<name>A0A0S3PQB2_9BRAD</name>
<dbReference type="InterPro" id="IPR036291">
    <property type="entry name" value="NAD(P)-bd_dom_sf"/>
</dbReference>
<dbReference type="SUPFAM" id="SSF53223">
    <property type="entry name" value="Aminoacid dehydrogenase-like, N-terminal domain"/>
    <property type="match status" value="1"/>
</dbReference>
<evidence type="ECO:0000313" key="8">
    <source>
        <dbReference type="Proteomes" id="UP000236884"/>
    </source>
</evidence>
<evidence type="ECO:0000259" key="6">
    <source>
        <dbReference type="Pfam" id="PF21077"/>
    </source>
</evidence>
<feature type="domain" description="NAD-glutamate dehydrogenase ACT2" evidence="5">
    <location>
        <begin position="409"/>
        <end position="498"/>
    </location>
</feature>
<evidence type="ECO:0000259" key="4">
    <source>
        <dbReference type="Pfam" id="PF21075"/>
    </source>
</evidence>
<dbReference type="Pfam" id="PF05088">
    <property type="entry name" value="Bac_GDH_CD"/>
    <property type="match status" value="1"/>
</dbReference>
<dbReference type="Pfam" id="PF21073">
    <property type="entry name" value="GDH_HM1"/>
    <property type="match status" value="1"/>
</dbReference>
<keyword evidence="1 7" id="KW-0560">Oxidoreductase</keyword>
<evidence type="ECO:0000256" key="1">
    <source>
        <dbReference type="ARBA" id="ARBA00023002"/>
    </source>
</evidence>
<dbReference type="EC" id="1.4.1.2" evidence="7"/>
<evidence type="ECO:0000259" key="5">
    <source>
        <dbReference type="Pfam" id="PF21076"/>
    </source>
</evidence>
<dbReference type="RefSeq" id="WP_096351600.1">
    <property type="nucleotide sequence ID" value="NZ_AP014946.1"/>
</dbReference>
<dbReference type="InterPro" id="IPR049064">
    <property type="entry name" value="NAD_Glu_DH_ACT3"/>
</dbReference>
<dbReference type="Gene3D" id="3.40.50.720">
    <property type="entry name" value="NAD(P)-binding Rossmann-like Domain"/>
    <property type="match status" value="1"/>
</dbReference>
<evidence type="ECO:0000313" key="7">
    <source>
        <dbReference type="EMBL" id="BAT58136.1"/>
    </source>
</evidence>
<dbReference type="Pfam" id="PF21075">
    <property type="entry name" value="GDH_ACT1"/>
    <property type="match status" value="1"/>
</dbReference>
<evidence type="ECO:0000259" key="3">
    <source>
        <dbReference type="Pfam" id="PF21074"/>
    </source>
</evidence>
<accession>A0A0S3PQB2</accession>
<dbReference type="InterPro" id="IPR046346">
    <property type="entry name" value="Aminoacid_DH-like_N_sf"/>
</dbReference>
<dbReference type="InterPro" id="IPR049062">
    <property type="entry name" value="NAD_Glu_DH_ACT2"/>
</dbReference>
<dbReference type="InterPro" id="IPR048381">
    <property type="entry name" value="GDH_C"/>
</dbReference>
<proteinExistence type="predicted"/>
<feature type="domain" description="NAD-glutamate dehydrogenase catalytic" evidence="2">
    <location>
        <begin position="734"/>
        <end position="1229"/>
    </location>
</feature>
<dbReference type="GO" id="GO:0004352">
    <property type="term" value="F:glutamate dehydrogenase (NAD+) activity"/>
    <property type="evidence" value="ECO:0007669"/>
    <property type="project" value="UniProtKB-EC"/>
</dbReference>
<evidence type="ECO:0000259" key="2">
    <source>
        <dbReference type="Pfam" id="PF05088"/>
    </source>
</evidence>
<dbReference type="InterPro" id="IPR049056">
    <property type="entry name" value="NAD_Glu_DH_HM3"/>
</dbReference>
<protein>
    <submittedName>
        <fullName evidence="7">NAD-specific glutamate dehydrogenase</fullName>
        <ecNumber evidence="7">1.4.1.2</ecNumber>
    </submittedName>
</protein>
<dbReference type="GO" id="GO:0006538">
    <property type="term" value="P:L-glutamate catabolic process"/>
    <property type="evidence" value="ECO:0007669"/>
    <property type="project" value="InterPro"/>
</dbReference>
<sequence length="1612" mass="177725">MPVDTLIAQEERASRQLIEQTNDVLSARRSDIPKDLVELLFGRAASEDLLGYNANELAAQAERAWDALQQRKAGEPLIRLDNPKADADTAGLATISGLDVVNDDMPFLLDSVLTELTDQGADVRLVAHPMVTVERDASGKLVGFAGDKPASGKQTRESLIHIDLGRIEDAGKRKTIVDALERTLKDVRLSVQDWRPMLDRVNAEIKKLRDNPPPLPAGEIAEAVQFLEWLLANNFTFLGIRDYAFESDEALTPLYETGLGLMRERDLSVLRRGGEALAITPEISAFLREPKALIITKANIRSRVHRRIHMDYVGVKEFNADGKVIGELRIVGLFTSTAYTRTARSIPYIRGKIDGVMHRAGFPENSHSGKALVSVLENYPRDDLFQIDEATLYGFATSITQLEERPRVRVLARRDRFDRFVSVLVFLPRDRYTSETREAIGKYLSETYRGHVSTFYPLFLDGPLVRVHFIIARSNDEAPNVGRSTLEDKVSAIIRTWQDDFGTAVARAHPASTAPALRTKYRDAFSVGYREIYSPATAVADIAEIEGLSPTKPIAVSFYRRDGEPESSASLKLWSYGRPIPLSERVPVLENMGFRVVDERTLRIDPAGGPVNEIWFHDMLLERDDGTPLDVSGLAHRLEDTVLAINRGEAENDGFNALVMAAGLPWRDVAMLRTLARYLRQARIAYSQDYLWTTMRKHAGIAAQLVAVFNAKFDPASQQAIEQRGEAVKKIVAEIEEALQAVSVLDEDVILRRFVNLLHAAIRTNFFQKNADGSAKPTIAFKFRSREIEELPAPRPLYEIFVCSPRMEGCHLRFGKVARGGMRWSDRPQDFRTEILGLVKAQQVKNAVIVPVGAKGGFVPKRSLVGLSRDEFMAEGIATYKLLVQSMLDISDNIGKDGIIPPPNVVRHDNDDPYLVVAADKGTATFSDIANGLALEHGWWLGDAFASGGSVGYDHKGMGITARGAWEAVKRHFREMDVDIQTTPFTVAGVGDMSGDVFGNGMLCSRAIKLVAAFDHRDIFIDPNPDTEKSFIERERMFKLPRSSWQDYDKSVISEGGGIYPRSAKEITLSTVAQKMLGLPSPKATPQAVLRAILRMQCDLLWFGGIGTYIRSSAETEEQAGDRANDPIRAAAAELNCKVIGEGANLGATQRGRIEAASRGIRLNTDAIDNSAGVNTSDVEVNIKIALTTPVTDGRLTYETRNALLAEMTDEVAALVLRNNYLQTLALSLVERRGVEDLGFQQRLMQTLEAVGELDRKIEYLPDDIELGERRRRGQALTRPELAVLLAYAKLSLYSELLDSSVPDDPYLSRELGRYFPPQLSEKYPDALQSHRLRREIIATQLANSIINRGGPSLVVRIADQTGAAPSSIAGAFALVRDSYQMTALNTEIDALDNKIDGKTQLALYAAVQDTLLDRLVWFLRHTDPTQGIGDLVKHYGDGIAEIAASLDTALPADAQKFRADRVAEFTKAGVPEDLAKRIASLAVLKAAPDIILVADRAKKPIADVAATYFEAGAFFQLDQIRAPASSIPVTDYFDRLALDRALDQIAEAERRIAAEMVQNGATGPAAVEAWVKPRSADVDRIKAAVGEIARSTPSISKLAVAASLVGDLVKH</sequence>
<gene>
    <name evidence="7" type="primary">gdhB</name>
    <name evidence="7" type="ORF">GJW-30_1_00652</name>
</gene>
<organism evidence="7 8">
    <name type="scientific">Variibacter gotjawalensis</name>
    <dbReference type="NCBI Taxonomy" id="1333996"/>
    <lineage>
        <taxon>Bacteria</taxon>
        <taxon>Pseudomonadati</taxon>
        <taxon>Pseudomonadota</taxon>
        <taxon>Alphaproteobacteria</taxon>
        <taxon>Hyphomicrobiales</taxon>
        <taxon>Nitrobacteraceae</taxon>
        <taxon>Variibacter</taxon>
    </lineage>
</organism>
<dbReference type="PANTHER" id="PTHR43403">
    <property type="entry name" value="NAD-SPECIFIC GLUTAMATE DEHYDROGENASE"/>
    <property type="match status" value="1"/>
</dbReference>
<dbReference type="PANTHER" id="PTHR43403:SF1">
    <property type="entry name" value="NAD-SPECIFIC GLUTAMATE DEHYDROGENASE"/>
    <property type="match status" value="1"/>
</dbReference>
<dbReference type="GO" id="GO:0004069">
    <property type="term" value="F:L-aspartate:2-oxoglutarate aminotransferase activity"/>
    <property type="evidence" value="ECO:0007669"/>
    <property type="project" value="InterPro"/>
</dbReference>
<dbReference type="Pfam" id="PF21079">
    <property type="entry name" value="GDH_HM2"/>
    <property type="match status" value="1"/>
</dbReference>
<dbReference type="InterPro" id="IPR028971">
    <property type="entry name" value="NAD-GDH_cat"/>
</dbReference>
<feature type="domain" description="NAD-glutamate dehydrogenase ACT3" evidence="6">
    <location>
        <begin position="554"/>
        <end position="631"/>
    </location>
</feature>
<dbReference type="Pfam" id="PF21077">
    <property type="entry name" value="GDH_ACT3"/>
    <property type="match status" value="1"/>
</dbReference>
<dbReference type="EMBL" id="AP014946">
    <property type="protein sequence ID" value="BAT58136.1"/>
    <property type="molecule type" value="Genomic_DNA"/>
</dbReference>
<dbReference type="Proteomes" id="UP000236884">
    <property type="component" value="Chromosome"/>
</dbReference>
<dbReference type="PIRSF" id="PIRSF036761">
    <property type="entry name" value="GDH_Mll4104"/>
    <property type="match status" value="1"/>
</dbReference>
<dbReference type="OrthoDB" id="9758052at2"/>
<dbReference type="Pfam" id="PF21074">
    <property type="entry name" value="GDH_C"/>
    <property type="match status" value="1"/>
</dbReference>
<dbReference type="InterPro" id="IPR049058">
    <property type="entry name" value="NAD_Glu_DH_HM2"/>
</dbReference>
<reference evidence="7 8" key="1">
    <citation type="submission" date="2015-08" db="EMBL/GenBank/DDBJ databases">
        <title>Investigation of the bacterial diversity of lava forest soil.</title>
        <authorList>
            <person name="Lee J.S."/>
        </authorList>
    </citation>
    <scope>NUCLEOTIDE SEQUENCE [LARGE SCALE GENOMIC DNA]</scope>
    <source>
        <strain evidence="7 8">GJW-30</strain>
    </source>
</reference>
<dbReference type="Pfam" id="PF21076">
    <property type="entry name" value="GDH_ACT2"/>
    <property type="match status" value="1"/>
</dbReference>
<dbReference type="SUPFAM" id="SSF51735">
    <property type="entry name" value="NAD(P)-binding Rossmann-fold domains"/>
    <property type="match status" value="1"/>
</dbReference>
<dbReference type="InterPro" id="IPR024727">
    <property type="entry name" value="NAD_Glu_DH_N_ACT1"/>
</dbReference>
<dbReference type="InterPro" id="IPR007780">
    <property type="entry name" value="NAD_Glu_DH_bac"/>
</dbReference>
<feature type="domain" description="NAD-specific glutamate dehydrogenase C-terminal" evidence="3">
    <location>
        <begin position="1274"/>
        <end position="1604"/>
    </location>
</feature>
<keyword evidence="8" id="KW-1185">Reference proteome</keyword>
<dbReference type="KEGG" id="vgo:GJW-30_1_00652"/>
<dbReference type="InterPro" id="IPR049059">
    <property type="entry name" value="NAD_Glu_DH_HM1"/>
</dbReference>
<feature type="domain" description="NAD-glutamate dehydrogenase N-terminal ACT1" evidence="4">
    <location>
        <begin position="37"/>
        <end position="179"/>
    </location>
</feature>